<dbReference type="InterPro" id="IPR004358">
    <property type="entry name" value="Sig_transdc_His_kin-like_C"/>
</dbReference>
<dbReference type="PANTHER" id="PTHR45339:SF6">
    <property type="entry name" value="SENSORY HISTIDINE PROTEIN KINASE"/>
    <property type="match status" value="1"/>
</dbReference>
<reference evidence="6 7" key="1">
    <citation type="submission" date="2015-04" db="EMBL/GenBank/DDBJ databases">
        <title>Genome sequence of Kerstersia gyiorum CG1.</title>
        <authorList>
            <person name="Greninger A.L."/>
            <person name="Kozyreva V."/>
            <person name="Chaturvedi V."/>
        </authorList>
    </citation>
    <scope>NUCLEOTIDE SEQUENCE [LARGE SCALE GENOMIC DNA]</scope>
    <source>
        <strain evidence="6 7">CG1</strain>
    </source>
</reference>
<evidence type="ECO:0000313" key="7">
    <source>
        <dbReference type="Proteomes" id="UP000078084"/>
    </source>
</evidence>
<dbReference type="Gene3D" id="1.20.120.160">
    <property type="entry name" value="HPT domain"/>
    <property type="match status" value="1"/>
</dbReference>
<dbReference type="GO" id="GO:0005524">
    <property type="term" value="F:ATP binding"/>
    <property type="evidence" value="ECO:0007669"/>
    <property type="project" value="UniProtKB-KW"/>
</dbReference>
<dbReference type="GO" id="GO:0004673">
    <property type="term" value="F:protein histidine kinase activity"/>
    <property type="evidence" value="ECO:0007669"/>
    <property type="project" value="UniProtKB-EC"/>
</dbReference>
<dbReference type="Gene3D" id="3.30.565.10">
    <property type="entry name" value="Histidine kinase-like ATPase, C-terminal domain"/>
    <property type="match status" value="1"/>
</dbReference>
<dbReference type="InterPro" id="IPR036890">
    <property type="entry name" value="HATPase_C_sf"/>
</dbReference>
<sequence>MTSPRVPDMTGHPPAPSRLTIVLAVLAPFIVLATLLLAWSAQHALGARQQQLDAEFARLARYFDAQKQFLLALDASSRRLSRLPFSHLSEAGTQISPPDSSVRVYQARQNTADLPYALICGTASTCEENGEPAGNQWYAIGNFLTDFYAAYWSGMSEAGPYLLFNDRTTGNSLGLPTSSQPQGISRTLPASQRAAVLTFVTGIDAATIPASPAAGVLWFRLPESPDLIAGLARINLPPHLWPDSKTPPRFFAAPLSRISRFLSAETTAGILSLTLQGQTLANDAAPLPEAAAPGFRLSARGAVFSLGRHGTSHAAVLVPYRELLRGHGWLGYTLAALLVLALIATWLALRWHQRRVLTPARHAAVQASEHAQLNQALLAQPQAAICIANRHHGRLLYANPLAQAWLQQGLPASQPSPLPPPLPLPDDPGLPLDAAGLLPIQQVDWCGRRLQASYMPIRHAGQEAWLCVLHDQAPLLRCQDNLRAARHQAGAALQTHRRFLAAIRNELDAPLHNLDEALAILALVRPDALRQSVACIRQTTDELSRFLCNLQEIHRMDSGAVSLANAPLDPHRLLQDCIAEHQPQARQKGVLLFAHVDIAVPPGVMGDATRLQQIIHNFLHNAMQLTPAGHIIARLHARPADTDHATLVLQISDSGAGIPPDALQELASTFLAPADHPLPAHGSSLNLAVNARLARLMQADIRVTSEAGLGSSFVLTLTLPLAPAPTAAAAIRAAPILDGLQVFVRSPHAELSANISAWLDKFGAQARPVQGTPLPEATRSHGILLDVLMPRAHRPAEFAGTYATAGMPDAAGAAVNLSLPTADPMAIADGLQRAATPGVDGPAPRILATTTTATLTPDSQKTILSELSLIPGNYQSLFRDTMSEDTLALSQACTAGDATRVTWLLHRVHGILLALRQNGLAQLFQAHETAIRQLGLTPGTRTNLGSLVAETQALMDERLKD</sequence>
<keyword evidence="4" id="KW-1133">Transmembrane helix</keyword>
<dbReference type="Proteomes" id="UP000078084">
    <property type="component" value="Unassembled WGS sequence"/>
</dbReference>
<evidence type="ECO:0000259" key="5">
    <source>
        <dbReference type="PROSITE" id="PS50109"/>
    </source>
</evidence>
<dbReference type="GO" id="GO:0005886">
    <property type="term" value="C:plasma membrane"/>
    <property type="evidence" value="ECO:0007669"/>
    <property type="project" value="UniProtKB-SubCell"/>
</dbReference>
<dbReference type="InterPro" id="IPR036641">
    <property type="entry name" value="HPT_dom_sf"/>
</dbReference>
<feature type="transmembrane region" description="Helical" evidence="4">
    <location>
        <begin position="20"/>
        <end position="39"/>
    </location>
</feature>
<evidence type="ECO:0000256" key="1">
    <source>
        <dbReference type="ARBA" id="ARBA00000085"/>
    </source>
</evidence>
<organism evidence="6 7">
    <name type="scientific">Kerstersia gyiorum</name>
    <dbReference type="NCBI Taxonomy" id="206506"/>
    <lineage>
        <taxon>Bacteria</taxon>
        <taxon>Pseudomonadati</taxon>
        <taxon>Pseudomonadota</taxon>
        <taxon>Betaproteobacteria</taxon>
        <taxon>Burkholderiales</taxon>
        <taxon>Alcaligenaceae</taxon>
        <taxon>Kerstersia</taxon>
    </lineage>
</organism>
<dbReference type="SUPFAM" id="SSF47226">
    <property type="entry name" value="Histidine-containing phosphotransfer domain, HPT domain"/>
    <property type="match status" value="1"/>
</dbReference>
<comment type="catalytic activity">
    <reaction evidence="1">
        <text>ATP + protein L-histidine = ADP + protein N-phospho-L-histidine.</text>
        <dbReference type="EC" id="2.7.13.3"/>
    </reaction>
</comment>
<keyword evidence="4" id="KW-0812">Transmembrane</keyword>
<keyword evidence="3" id="KW-0597">Phosphoprotein</keyword>
<dbReference type="PANTHER" id="PTHR45339">
    <property type="entry name" value="HYBRID SIGNAL TRANSDUCTION HISTIDINE KINASE J"/>
    <property type="match status" value="1"/>
</dbReference>
<evidence type="ECO:0000256" key="2">
    <source>
        <dbReference type="ARBA" id="ARBA00012438"/>
    </source>
</evidence>
<gene>
    <name evidence="6" type="ORF">AAV32_02335</name>
</gene>
<name>A0A171KW83_9BURK</name>
<evidence type="ECO:0000256" key="4">
    <source>
        <dbReference type="SAM" id="Phobius"/>
    </source>
</evidence>
<keyword evidence="4" id="KW-0472">Membrane</keyword>
<dbReference type="RefSeq" id="WP_068367126.1">
    <property type="nucleotide sequence ID" value="NZ_LBNE01000001.1"/>
</dbReference>
<dbReference type="PROSITE" id="PS50109">
    <property type="entry name" value="HIS_KIN"/>
    <property type="match status" value="1"/>
</dbReference>
<dbReference type="SUPFAM" id="SSF55874">
    <property type="entry name" value="ATPase domain of HSP90 chaperone/DNA topoisomerase II/histidine kinase"/>
    <property type="match status" value="1"/>
</dbReference>
<feature type="transmembrane region" description="Helical" evidence="4">
    <location>
        <begin position="329"/>
        <end position="349"/>
    </location>
</feature>
<dbReference type="EMBL" id="LBNE01000001">
    <property type="protein sequence ID" value="KKO73150.1"/>
    <property type="molecule type" value="Genomic_DNA"/>
</dbReference>
<dbReference type="SMART" id="SM00387">
    <property type="entry name" value="HATPase_c"/>
    <property type="match status" value="1"/>
</dbReference>
<dbReference type="EC" id="2.7.13.3" evidence="2"/>
<dbReference type="Pfam" id="PF02518">
    <property type="entry name" value="HATPase_c"/>
    <property type="match status" value="1"/>
</dbReference>
<protein>
    <recommendedName>
        <fullName evidence="2">histidine kinase</fullName>
        <ecNumber evidence="2">2.7.13.3</ecNumber>
    </recommendedName>
</protein>
<dbReference type="GO" id="GO:0000160">
    <property type="term" value="P:phosphorelay signal transduction system"/>
    <property type="evidence" value="ECO:0007669"/>
    <property type="project" value="InterPro"/>
</dbReference>
<keyword evidence="7" id="KW-1185">Reference proteome</keyword>
<accession>A0A171KW83</accession>
<proteinExistence type="predicted"/>
<dbReference type="PRINTS" id="PR00344">
    <property type="entry name" value="BCTRLSENSOR"/>
</dbReference>
<evidence type="ECO:0000313" key="6">
    <source>
        <dbReference type="EMBL" id="KKO73150.1"/>
    </source>
</evidence>
<comment type="caution">
    <text evidence="6">The sequence shown here is derived from an EMBL/GenBank/DDBJ whole genome shotgun (WGS) entry which is preliminary data.</text>
</comment>
<dbReference type="STRING" id="206506.AAV32_02335"/>
<feature type="domain" description="Histidine kinase" evidence="5">
    <location>
        <begin position="502"/>
        <end position="721"/>
    </location>
</feature>
<dbReference type="InterPro" id="IPR005467">
    <property type="entry name" value="His_kinase_dom"/>
</dbReference>
<dbReference type="InterPro" id="IPR003594">
    <property type="entry name" value="HATPase_dom"/>
</dbReference>
<dbReference type="AlphaFoldDB" id="A0A171KW83"/>
<evidence type="ECO:0000256" key="3">
    <source>
        <dbReference type="ARBA" id="ARBA00022553"/>
    </source>
</evidence>